<dbReference type="PANTHER" id="PTHR37984">
    <property type="entry name" value="PROTEIN CBG26694"/>
    <property type="match status" value="1"/>
</dbReference>
<dbReference type="PANTHER" id="PTHR37984:SF12">
    <property type="entry name" value="RIBONUCLEASE H"/>
    <property type="match status" value="1"/>
</dbReference>
<sequence>MLFKYRLTPQTSTGLSPAELLMGRKLCNKLDLLHPDISHYLTQQQQNWSDSGRASACRKFKVGDTLFARNYRGTPAWIPVTVVKVTGPVSYIVKTTDGIEFR</sequence>
<dbReference type="AlphaFoldDB" id="A0A1X7UIT6"/>
<protein>
    <recommendedName>
        <fullName evidence="2">DUF5641 domain-containing protein</fullName>
    </recommendedName>
</protein>
<dbReference type="EnsemblMetazoa" id="Aqu2.1.27661_001">
    <property type="protein sequence ID" value="Aqu2.1.27661_001"/>
    <property type="gene ID" value="Aqu2.1.27661"/>
</dbReference>
<accession>A0A1X7UIT6</accession>
<dbReference type="OMA" id="LMGRKLC"/>
<organism evidence="1">
    <name type="scientific">Amphimedon queenslandica</name>
    <name type="common">Sponge</name>
    <dbReference type="NCBI Taxonomy" id="400682"/>
    <lineage>
        <taxon>Eukaryota</taxon>
        <taxon>Metazoa</taxon>
        <taxon>Porifera</taxon>
        <taxon>Demospongiae</taxon>
        <taxon>Heteroscleromorpha</taxon>
        <taxon>Haplosclerida</taxon>
        <taxon>Niphatidae</taxon>
        <taxon>Amphimedon</taxon>
    </lineage>
</organism>
<dbReference type="InterPro" id="IPR050951">
    <property type="entry name" value="Retrovirus_Pol_polyprotein"/>
</dbReference>
<dbReference type="EnsemblMetazoa" id="Aqu2.1.27662_001">
    <property type="protein sequence ID" value="Aqu2.1.27662_001"/>
    <property type="gene ID" value="Aqu2.1.27662"/>
</dbReference>
<name>A0A1X7UIT6_AMPQE</name>
<proteinExistence type="predicted"/>
<evidence type="ECO:0008006" key="2">
    <source>
        <dbReference type="Google" id="ProtNLM"/>
    </source>
</evidence>
<evidence type="ECO:0000313" key="1">
    <source>
        <dbReference type="EnsemblMetazoa" id="Aqu2.1.27662_001"/>
    </source>
</evidence>
<reference evidence="1" key="1">
    <citation type="submission" date="2017-05" db="UniProtKB">
        <authorList>
            <consortium name="EnsemblMetazoa"/>
        </authorList>
    </citation>
    <scope>IDENTIFICATION</scope>
</reference>